<evidence type="ECO:0000313" key="3">
    <source>
        <dbReference type="Proteomes" id="UP001501570"/>
    </source>
</evidence>
<reference evidence="3" key="1">
    <citation type="journal article" date="2019" name="Int. J. Syst. Evol. Microbiol.">
        <title>The Global Catalogue of Microorganisms (GCM) 10K type strain sequencing project: providing services to taxonomists for standard genome sequencing and annotation.</title>
        <authorList>
            <consortium name="The Broad Institute Genomics Platform"/>
            <consortium name="The Broad Institute Genome Sequencing Center for Infectious Disease"/>
            <person name="Wu L."/>
            <person name="Ma J."/>
        </authorList>
    </citation>
    <scope>NUCLEOTIDE SEQUENCE [LARGE SCALE GENOMIC DNA]</scope>
    <source>
        <strain evidence="3">JCM 18304</strain>
    </source>
</reference>
<evidence type="ECO:0000256" key="1">
    <source>
        <dbReference type="SAM" id="MobiDB-lite"/>
    </source>
</evidence>
<sequence>MVAIPGSTTAGPPVAARWVDPAAVMLIDDDIDKFEGYRPRVQAVNSLPPPPRVAPAARSRPCAGGLGDPEIEAVTCAMIARIAGRRSAGAPEKH</sequence>
<keyword evidence="3" id="KW-1185">Reference proteome</keyword>
<accession>A0ABP9SBA0</accession>
<protein>
    <submittedName>
        <fullName evidence="2">Uncharacterized protein</fullName>
    </submittedName>
</protein>
<evidence type="ECO:0000313" key="2">
    <source>
        <dbReference type="EMBL" id="GAA5193753.1"/>
    </source>
</evidence>
<feature type="region of interest" description="Disordered" evidence="1">
    <location>
        <begin position="42"/>
        <end position="65"/>
    </location>
</feature>
<name>A0ABP9SBA0_9ACTN</name>
<proteinExistence type="predicted"/>
<dbReference type="Proteomes" id="UP001501570">
    <property type="component" value="Unassembled WGS sequence"/>
</dbReference>
<gene>
    <name evidence="2" type="ORF">GCM10023322_56430</name>
</gene>
<comment type="caution">
    <text evidence="2">The sequence shown here is derived from an EMBL/GenBank/DDBJ whole genome shotgun (WGS) entry which is preliminary data.</text>
</comment>
<dbReference type="EMBL" id="BAABJQ010000020">
    <property type="protein sequence ID" value="GAA5193753.1"/>
    <property type="molecule type" value="Genomic_DNA"/>
</dbReference>
<organism evidence="2 3">
    <name type="scientific">Rugosimonospora acidiphila</name>
    <dbReference type="NCBI Taxonomy" id="556531"/>
    <lineage>
        <taxon>Bacteria</taxon>
        <taxon>Bacillati</taxon>
        <taxon>Actinomycetota</taxon>
        <taxon>Actinomycetes</taxon>
        <taxon>Micromonosporales</taxon>
        <taxon>Micromonosporaceae</taxon>
        <taxon>Rugosimonospora</taxon>
    </lineage>
</organism>